<dbReference type="AlphaFoldDB" id="A0A2M7GAQ1"/>
<dbReference type="PANTHER" id="PTHR41773:SF1">
    <property type="entry name" value="RELA_SPOT DOMAIN-CONTAINING PROTEIN"/>
    <property type="match status" value="1"/>
</dbReference>
<dbReference type="Gene3D" id="3.30.460.10">
    <property type="entry name" value="Beta Polymerase, domain 2"/>
    <property type="match status" value="1"/>
</dbReference>
<name>A0A2M7GAQ1_9BACT</name>
<evidence type="ECO:0000313" key="3">
    <source>
        <dbReference type="Proteomes" id="UP000231019"/>
    </source>
</evidence>
<dbReference type="SMART" id="SM00954">
    <property type="entry name" value="RelA_SpoT"/>
    <property type="match status" value="1"/>
</dbReference>
<evidence type="ECO:0000259" key="1">
    <source>
        <dbReference type="SMART" id="SM00954"/>
    </source>
</evidence>
<evidence type="ECO:0000313" key="2">
    <source>
        <dbReference type="EMBL" id="PIW19231.1"/>
    </source>
</evidence>
<organism evidence="2 3">
    <name type="scientific">bacterium (Candidatus Blackallbacteria) CG17_big_fil_post_rev_8_21_14_2_50_48_46</name>
    <dbReference type="NCBI Taxonomy" id="2014261"/>
    <lineage>
        <taxon>Bacteria</taxon>
        <taxon>Candidatus Blackallbacteria</taxon>
    </lineage>
</organism>
<feature type="domain" description="RelA/SpoT" evidence="1">
    <location>
        <begin position="62"/>
        <end position="188"/>
    </location>
</feature>
<dbReference type="InterPro" id="IPR043519">
    <property type="entry name" value="NT_sf"/>
</dbReference>
<dbReference type="EMBL" id="PFFQ01000005">
    <property type="protein sequence ID" value="PIW19231.1"/>
    <property type="molecule type" value="Genomic_DNA"/>
</dbReference>
<dbReference type="SUPFAM" id="SSF81301">
    <property type="entry name" value="Nucleotidyltransferase"/>
    <property type="match status" value="1"/>
</dbReference>
<comment type="caution">
    <text evidence="2">The sequence shown here is derived from an EMBL/GenBank/DDBJ whole genome shotgun (WGS) entry which is preliminary data.</text>
</comment>
<dbReference type="Proteomes" id="UP000231019">
    <property type="component" value="Unassembled WGS sequence"/>
</dbReference>
<proteinExistence type="predicted"/>
<sequence>MHHEVKQFWGEPKAITEPENVHYLLEHYSCKQEDLEYFRRMVDTLLYELLRSRKLEIHKIESRVKSLSSLEEKIKRKGYASPTQITDIVGIRLICYLEDETVSIAEMIEEEFEIDLQNSINQTQLKRHSREFGYQSIHYVVRLNDKRKKLPEWAAYSETAFEIQVRTILQHAWASIEHMLQYKSLSEVPAHFSRDFLIISALLEDADHHFQNLKHLIEKQKIDDSNNFEQGFLDRAIDRSSVVAFLETPLVKYWTEQALQAGYRPSGETDMARSPATTSLLEFLEKLEITNISALNTYLNKLKGEGEAFLSQLRKEVKPSIVLNAVPQYLIQHLLRYAFRNDPKVFRVIEQKSLGQEVRQNMLDILGLQAPEAHKK</sequence>
<dbReference type="CDD" id="cd05399">
    <property type="entry name" value="NT_Rel-Spo_like"/>
    <property type="match status" value="1"/>
</dbReference>
<gene>
    <name evidence="2" type="ORF">COW36_02130</name>
</gene>
<accession>A0A2M7GAQ1</accession>
<protein>
    <recommendedName>
        <fullName evidence="1">RelA/SpoT domain-containing protein</fullName>
    </recommendedName>
</protein>
<reference evidence="2 3" key="1">
    <citation type="submission" date="2017-09" db="EMBL/GenBank/DDBJ databases">
        <title>Depth-based differentiation of microbial function through sediment-hosted aquifers and enrichment of novel symbionts in the deep terrestrial subsurface.</title>
        <authorList>
            <person name="Probst A.J."/>
            <person name="Ladd B."/>
            <person name="Jarett J.K."/>
            <person name="Geller-Mcgrath D.E."/>
            <person name="Sieber C.M."/>
            <person name="Emerson J.B."/>
            <person name="Anantharaman K."/>
            <person name="Thomas B.C."/>
            <person name="Malmstrom R."/>
            <person name="Stieglmeier M."/>
            <person name="Klingl A."/>
            <person name="Woyke T."/>
            <person name="Ryan C.M."/>
            <person name="Banfield J.F."/>
        </authorList>
    </citation>
    <scope>NUCLEOTIDE SEQUENCE [LARGE SCALE GENOMIC DNA]</scope>
    <source>
        <strain evidence="2">CG17_big_fil_post_rev_8_21_14_2_50_48_46</strain>
    </source>
</reference>
<dbReference type="Pfam" id="PF04607">
    <property type="entry name" value="RelA_SpoT"/>
    <property type="match status" value="1"/>
</dbReference>
<dbReference type="GO" id="GO:0015969">
    <property type="term" value="P:guanosine tetraphosphate metabolic process"/>
    <property type="evidence" value="ECO:0007669"/>
    <property type="project" value="InterPro"/>
</dbReference>
<dbReference type="Gene3D" id="1.10.287.860">
    <property type="entry name" value="Nucleotidyltransferase"/>
    <property type="match status" value="1"/>
</dbReference>
<dbReference type="InterPro" id="IPR007685">
    <property type="entry name" value="RelA_SpoT"/>
</dbReference>
<dbReference type="PANTHER" id="PTHR41773">
    <property type="entry name" value="GTP PYROPHOSPHATASE-RELATED"/>
    <property type="match status" value="1"/>
</dbReference>